<accession>A0A061AA27</accession>
<sequence length="269" mass="31954">MEVSRSGYYKWLKRKDSLNQYEEKRIWLKDQILDTYVKHKVWGYKNRAQVIRNATGVYFSDLLCHLMCKELGIKSKARRKQLSAGSEHEEYPNQLDTFKTKRPFEKVCTDTTILTHKTGKYDWNIYIDLYDHAMISYDLTKSRHGADPGNHHRVAKRFLEEKEKRGYTNLETIVHSDQGVIYTSRAFNSIFNDTIIRSMSRIATPTDNPIIEALNGWIKDELKYDYDFFHCENPKKVIKQFVDYFNNHRLAYSLKYKTPTQFRTESGFN</sequence>
<dbReference type="STRING" id="35623.Aocu_01610"/>
<dbReference type="GO" id="GO:0015074">
    <property type="term" value="P:DNA integration"/>
    <property type="evidence" value="ECO:0007669"/>
    <property type="project" value="InterPro"/>
</dbReference>
<evidence type="ECO:0000259" key="1">
    <source>
        <dbReference type="PROSITE" id="PS50994"/>
    </source>
</evidence>
<reference evidence="3" key="1">
    <citation type="submission" date="2014-05" db="EMBL/GenBank/DDBJ databases">
        <authorList>
            <person name="Kube M."/>
        </authorList>
    </citation>
    <scope>NUCLEOTIDE SEQUENCE [LARGE SCALE GENOMIC DNA]</scope>
</reference>
<dbReference type="InterPro" id="IPR001584">
    <property type="entry name" value="Integrase_cat-core"/>
</dbReference>
<dbReference type="PROSITE" id="PS50994">
    <property type="entry name" value="INTEGRASE"/>
    <property type="match status" value="1"/>
</dbReference>
<keyword evidence="3" id="KW-1185">Reference proteome</keyword>
<dbReference type="InterPro" id="IPR012337">
    <property type="entry name" value="RNaseH-like_sf"/>
</dbReference>
<dbReference type="GO" id="GO:0003676">
    <property type="term" value="F:nucleic acid binding"/>
    <property type="evidence" value="ECO:0007669"/>
    <property type="project" value="InterPro"/>
</dbReference>
<proteinExistence type="predicted"/>
<dbReference type="HOGENOM" id="CLU_027402_4_2_14"/>
<feature type="domain" description="Integrase catalytic" evidence="1">
    <location>
        <begin position="99"/>
        <end position="267"/>
    </location>
</feature>
<gene>
    <name evidence="2" type="ORF">Aocu_01610</name>
</gene>
<dbReference type="Gene3D" id="3.30.420.10">
    <property type="entry name" value="Ribonuclease H-like superfamily/Ribonuclease H"/>
    <property type="match status" value="1"/>
</dbReference>
<dbReference type="SUPFAM" id="SSF53098">
    <property type="entry name" value="Ribonuclease H-like"/>
    <property type="match status" value="1"/>
</dbReference>
<organism evidence="2 3">
    <name type="scientific">Acholeplasma oculi</name>
    <dbReference type="NCBI Taxonomy" id="35623"/>
    <lineage>
        <taxon>Bacteria</taxon>
        <taxon>Bacillati</taxon>
        <taxon>Mycoplasmatota</taxon>
        <taxon>Mollicutes</taxon>
        <taxon>Acholeplasmatales</taxon>
        <taxon>Acholeplasmataceae</taxon>
        <taxon>Acholeplasma</taxon>
    </lineage>
</organism>
<dbReference type="EMBL" id="LK028559">
    <property type="protein sequence ID" value="CDR30234.1"/>
    <property type="molecule type" value="Genomic_DNA"/>
</dbReference>
<dbReference type="AlphaFoldDB" id="A0A061AA27"/>
<dbReference type="PATRIC" id="fig|35623.3.peg.161"/>
<evidence type="ECO:0000313" key="2">
    <source>
        <dbReference type="EMBL" id="CDR30234.1"/>
    </source>
</evidence>
<dbReference type="Proteomes" id="UP000032434">
    <property type="component" value="Chromosome 1"/>
</dbReference>
<dbReference type="PANTHER" id="PTHR46889:SF5">
    <property type="entry name" value="INTEGRASE PROTEIN"/>
    <property type="match status" value="1"/>
</dbReference>
<evidence type="ECO:0000313" key="3">
    <source>
        <dbReference type="Proteomes" id="UP000032434"/>
    </source>
</evidence>
<dbReference type="InterPro" id="IPR050900">
    <property type="entry name" value="Transposase_IS3/IS150/IS904"/>
</dbReference>
<dbReference type="KEGG" id="aoc:Aocu_01610"/>
<dbReference type="InterPro" id="IPR036397">
    <property type="entry name" value="RNaseH_sf"/>
</dbReference>
<dbReference type="InParanoid" id="A0A061AA27"/>
<protein>
    <submittedName>
        <fullName evidence="2">Integrase</fullName>
    </submittedName>
</protein>
<dbReference type="Pfam" id="PF13683">
    <property type="entry name" value="rve_3"/>
    <property type="match status" value="1"/>
</dbReference>
<name>A0A061AA27_9MOLU</name>
<dbReference type="PANTHER" id="PTHR46889">
    <property type="entry name" value="TRANSPOSASE INSF FOR INSERTION SEQUENCE IS3B-RELATED"/>
    <property type="match status" value="1"/>
</dbReference>